<comment type="subcellular location">
    <subcellularLocation>
        <location evidence="2">Nucleus</location>
    </subcellularLocation>
</comment>
<feature type="compositionally biased region" description="Acidic residues" evidence="14">
    <location>
        <begin position="755"/>
        <end position="764"/>
    </location>
</feature>
<dbReference type="FunFam" id="3.40.50.1010:FF:000002">
    <property type="entry name" value="Exonuclease 1, putative"/>
    <property type="match status" value="1"/>
</dbReference>
<keyword evidence="4" id="KW-0540">Nuclease</keyword>
<dbReference type="SUPFAM" id="SSF88723">
    <property type="entry name" value="PIN domain-like"/>
    <property type="match status" value="1"/>
</dbReference>
<keyword evidence="18" id="KW-1185">Reference proteome</keyword>
<dbReference type="SUPFAM" id="SSF47807">
    <property type="entry name" value="5' to 3' exonuclease, C-terminal subdomain"/>
    <property type="match status" value="1"/>
</dbReference>
<gene>
    <name evidence="17" type="primary">EXO1</name>
    <name evidence="17" type="ORF">QQS21_002369</name>
</gene>
<evidence type="ECO:0000256" key="6">
    <source>
        <dbReference type="ARBA" id="ARBA00022763"/>
    </source>
</evidence>
<dbReference type="GO" id="GO:0035312">
    <property type="term" value="F:5'-3' DNA exonuclease activity"/>
    <property type="evidence" value="ECO:0007669"/>
    <property type="project" value="InterPro"/>
</dbReference>
<evidence type="ECO:0000256" key="11">
    <source>
        <dbReference type="ARBA" id="ARBA00023125"/>
    </source>
</evidence>
<feature type="domain" description="XPG N-terminal" evidence="16">
    <location>
        <begin position="1"/>
        <end position="118"/>
    </location>
</feature>
<dbReference type="Proteomes" id="UP001251528">
    <property type="component" value="Unassembled WGS sequence"/>
</dbReference>
<evidence type="ECO:0000259" key="15">
    <source>
        <dbReference type="SMART" id="SM00484"/>
    </source>
</evidence>
<dbReference type="PANTHER" id="PTHR11081:SF65">
    <property type="entry name" value="DNA DAMAGE-INDUCIBLE PROTEIN DIN7-RELATED"/>
    <property type="match status" value="1"/>
</dbReference>
<evidence type="ECO:0000256" key="1">
    <source>
        <dbReference type="ARBA" id="ARBA00001946"/>
    </source>
</evidence>
<keyword evidence="12" id="KW-0234">DNA repair</keyword>
<dbReference type="EMBL" id="JASWJB010000027">
    <property type="protein sequence ID" value="KAK2609142.1"/>
    <property type="molecule type" value="Genomic_DNA"/>
</dbReference>
<dbReference type="PROSITE" id="PS00842">
    <property type="entry name" value="XPG_2"/>
    <property type="match status" value="1"/>
</dbReference>
<organism evidence="17 18">
    <name type="scientific">Conoideocrella luteorostrata</name>
    <dbReference type="NCBI Taxonomy" id="1105319"/>
    <lineage>
        <taxon>Eukaryota</taxon>
        <taxon>Fungi</taxon>
        <taxon>Dikarya</taxon>
        <taxon>Ascomycota</taxon>
        <taxon>Pezizomycotina</taxon>
        <taxon>Sordariomycetes</taxon>
        <taxon>Hypocreomycetidae</taxon>
        <taxon>Hypocreales</taxon>
        <taxon>Clavicipitaceae</taxon>
        <taxon>Conoideocrella</taxon>
    </lineage>
</organism>
<feature type="region of interest" description="Disordered" evidence="14">
    <location>
        <begin position="741"/>
        <end position="765"/>
    </location>
</feature>
<dbReference type="GO" id="GO:0046872">
    <property type="term" value="F:metal ion binding"/>
    <property type="evidence" value="ECO:0007669"/>
    <property type="project" value="UniProtKB-KW"/>
</dbReference>
<protein>
    <submittedName>
        <fullName evidence="17">Rad2 nuclease</fullName>
    </submittedName>
</protein>
<evidence type="ECO:0000256" key="13">
    <source>
        <dbReference type="ARBA" id="ARBA00023242"/>
    </source>
</evidence>
<evidence type="ECO:0000256" key="7">
    <source>
        <dbReference type="ARBA" id="ARBA00022801"/>
    </source>
</evidence>
<feature type="compositionally biased region" description="Low complexity" evidence="14">
    <location>
        <begin position="574"/>
        <end position="602"/>
    </location>
</feature>
<dbReference type="GO" id="GO:0017108">
    <property type="term" value="F:5'-flap endonuclease activity"/>
    <property type="evidence" value="ECO:0007669"/>
    <property type="project" value="TreeGrafter"/>
</dbReference>
<comment type="similarity">
    <text evidence="3">Belongs to the XPG/RAD2 endonuclease family. EXO1 subfamily.</text>
</comment>
<dbReference type="InterPro" id="IPR008918">
    <property type="entry name" value="HhH2"/>
</dbReference>
<accession>A0AAJ0CVD3</accession>
<evidence type="ECO:0000259" key="16">
    <source>
        <dbReference type="SMART" id="SM00485"/>
    </source>
</evidence>
<dbReference type="InterPro" id="IPR019974">
    <property type="entry name" value="XPG_CS"/>
</dbReference>
<dbReference type="PRINTS" id="PR00853">
    <property type="entry name" value="XPGRADSUPER"/>
</dbReference>
<feature type="compositionally biased region" description="Low complexity" evidence="14">
    <location>
        <begin position="635"/>
        <end position="669"/>
    </location>
</feature>
<dbReference type="GO" id="GO:0003677">
    <property type="term" value="F:DNA binding"/>
    <property type="evidence" value="ECO:0007669"/>
    <property type="project" value="UniProtKB-KW"/>
</dbReference>
<dbReference type="CDD" id="cd09908">
    <property type="entry name" value="H3TH_EXO1"/>
    <property type="match status" value="1"/>
</dbReference>
<feature type="domain" description="XPG-I" evidence="15">
    <location>
        <begin position="157"/>
        <end position="227"/>
    </location>
</feature>
<feature type="region of interest" description="Disordered" evidence="14">
    <location>
        <begin position="567"/>
        <end position="729"/>
    </location>
</feature>
<dbReference type="InterPro" id="IPR029060">
    <property type="entry name" value="PIN-like_dom_sf"/>
</dbReference>
<dbReference type="PANTHER" id="PTHR11081">
    <property type="entry name" value="FLAP ENDONUCLEASE FAMILY MEMBER"/>
    <property type="match status" value="1"/>
</dbReference>
<evidence type="ECO:0000313" key="17">
    <source>
        <dbReference type="EMBL" id="KAK2609142.1"/>
    </source>
</evidence>
<keyword evidence="8" id="KW-0269">Exonuclease</keyword>
<evidence type="ECO:0000256" key="4">
    <source>
        <dbReference type="ARBA" id="ARBA00022722"/>
    </source>
</evidence>
<keyword evidence="10" id="KW-0267">Excision nuclease</keyword>
<dbReference type="InterPro" id="IPR006086">
    <property type="entry name" value="XPG-I_dom"/>
</dbReference>
<evidence type="ECO:0000256" key="5">
    <source>
        <dbReference type="ARBA" id="ARBA00022723"/>
    </source>
</evidence>
<dbReference type="Pfam" id="PF00867">
    <property type="entry name" value="XPG_I"/>
    <property type="match status" value="1"/>
</dbReference>
<dbReference type="GO" id="GO:0005634">
    <property type="term" value="C:nucleus"/>
    <property type="evidence" value="ECO:0007669"/>
    <property type="project" value="UniProtKB-SubCell"/>
</dbReference>
<keyword evidence="11" id="KW-0238">DNA-binding</keyword>
<evidence type="ECO:0000256" key="10">
    <source>
        <dbReference type="ARBA" id="ARBA00022881"/>
    </source>
</evidence>
<evidence type="ECO:0000256" key="3">
    <source>
        <dbReference type="ARBA" id="ARBA00010563"/>
    </source>
</evidence>
<reference evidence="17" key="1">
    <citation type="submission" date="2023-06" db="EMBL/GenBank/DDBJ databases">
        <title>Conoideocrella luteorostrata (Hypocreales: Clavicipitaceae), a potential biocontrol fungus for elongate hemlock scale in United States Christmas tree production areas.</title>
        <authorList>
            <person name="Barrett H."/>
            <person name="Lovett B."/>
            <person name="Macias A.M."/>
            <person name="Stajich J.E."/>
            <person name="Kasson M.T."/>
        </authorList>
    </citation>
    <scope>NUCLEOTIDE SEQUENCE</scope>
    <source>
        <strain evidence="17">ARSEF 14590</strain>
    </source>
</reference>
<name>A0AAJ0CVD3_9HYPO</name>
<dbReference type="Gene3D" id="3.40.50.1010">
    <property type="entry name" value="5'-nuclease"/>
    <property type="match status" value="1"/>
</dbReference>
<evidence type="ECO:0000256" key="12">
    <source>
        <dbReference type="ARBA" id="ARBA00023204"/>
    </source>
</evidence>
<proteinExistence type="inferred from homology"/>
<dbReference type="Gene3D" id="1.10.150.20">
    <property type="entry name" value="5' to 3' exonuclease, C-terminal subdomain"/>
    <property type="match status" value="1"/>
</dbReference>
<feature type="compositionally biased region" description="Polar residues" evidence="14">
    <location>
        <begin position="429"/>
        <end position="452"/>
    </location>
</feature>
<dbReference type="InterPro" id="IPR006085">
    <property type="entry name" value="XPG_DNA_repair_N"/>
</dbReference>
<evidence type="ECO:0000256" key="2">
    <source>
        <dbReference type="ARBA" id="ARBA00004123"/>
    </source>
</evidence>
<evidence type="ECO:0000256" key="14">
    <source>
        <dbReference type="SAM" id="MobiDB-lite"/>
    </source>
</evidence>
<evidence type="ECO:0000313" key="18">
    <source>
        <dbReference type="Proteomes" id="UP001251528"/>
    </source>
</evidence>
<keyword evidence="7" id="KW-0378">Hydrolase</keyword>
<dbReference type="FunFam" id="1.10.150.20:FF:000011">
    <property type="entry name" value="exonuclease 1"/>
    <property type="match status" value="1"/>
</dbReference>
<dbReference type="InterPro" id="IPR037315">
    <property type="entry name" value="EXO1_H3TH"/>
</dbReference>
<dbReference type="InterPro" id="IPR006084">
    <property type="entry name" value="XPG/Rad2"/>
</dbReference>
<dbReference type="InterPro" id="IPR036279">
    <property type="entry name" value="5-3_exonuclease_C_sf"/>
</dbReference>
<dbReference type="AlphaFoldDB" id="A0AAJ0CVD3"/>
<evidence type="ECO:0000256" key="8">
    <source>
        <dbReference type="ARBA" id="ARBA00022839"/>
    </source>
</evidence>
<dbReference type="SMART" id="SM00279">
    <property type="entry name" value="HhH2"/>
    <property type="match status" value="1"/>
</dbReference>
<feature type="compositionally biased region" description="Polar residues" evidence="14">
    <location>
        <begin position="672"/>
        <end position="683"/>
    </location>
</feature>
<dbReference type="Pfam" id="PF00752">
    <property type="entry name" value="XPG_N"/>
    <property type="match status" value="1"/>
</dbReference>
<feature type="region of interest" description="Disordered" evidence="14">
    <location>
        <begin position="359"/>
        <end position="380"/>
    </location>
</feature>
<evidence type="ECO:0000256" key="9">
    <source>
        <dbReference type="ARBA" id="ARBA00022842"/>
    </source>
</evidence>
<comment type="caution">
    <text evidence="17">The sequence shown here is derived from an EMBL/GenBank/DDBJ whole genome shotgun (WGS) entry which is preliminary data.</text>
</comment>
<keyword evidence="9" id="KW-0460">Magnesium</keyword>
<sequence length="778" mass="85934">MGVSGLLPLLKSIQRPTELKKCNGEILAVDAYGWLHRAAYSCAVELGQGKPTRRLVSFPYTLLAKSVLTRYTRYVTAAMHRVRMLKHFGVTPYMVFDGDYLPSKAATEDSRAKKREEKTKLANELLKAGKSSQATQEFQKCIDITPEMASTLIQELKQMGVPYVVAPYEADAQLVYLERQGLVNGILSDDSDLLVFGAKRLLTKLDQYGNCIEINRRDFCACREVSLTGWSDSDFRRMAIMSGCDYIEGLPGVGLKTAYRMLRKSKTPERVVRMLQFEGKRISENYLTQFYQAELTFLHQWVFCPNKKELVHLTELDGARTAKEMPFIGAHVEPELARGIATGDINPITKAPIVIATTPSKRRHSQTTCITQPPRKPITSYFKGHSRVPMGEMDPNCFSVDPQRVAQITDGGLVPRVFPLPRPYVDSAGQATSATISTPRRTSSAPVRTSPTLRRRRTEPISSMLARVASSPAPTRASDDNSLPSPSGAPQSEPPNRPKKKVRLCDEEGDVDGSPKRSKFFPPPKTKTSPTRARSDAYLFSDDSIEESLRDLPDFDGWKPLNKRERSIAIFNDESQPSEQGPSQGSTEDDSQSTSQNISQNTEITVPSQTKEDALAVPTDTVMPPPMSVKPRPRPLTTPSRPNLSRFTFSSRTSSTPSSSMSLQSSVFSIGPTPSTGPSTAASRMTPLQRLGARATSPITSPQQPKSKPRPKMGNDLAKGLPVNPSFVPLPKVDMAEVEALNRPRGSEDQIIPDSDGEVEDELELPPRKLNLSQFAFS</sequence>
<dbReference type="SMART" id="SM00485">
    <property type="entry name" value="XPGN"/>
    <property type="match status" value="1"/>
</dbReference>
<dbReference type="SMART" id="SM00484">
    <property type="entry name" value="XPGI"/>
    <property type="match status" value="1"/>
</dbReference>
<dbReference type="GO" id="GO:0006281">
    <property type="term" value="P:DNA repair"/>
    <property type="evidence" value="ECO:0007669"/>
    <property type="project" value="UniProtKB-KW"/>
</dbReference>
<keyword evidence="13" id="KW-0539">Nucleus</keyword>
<keyword evidence="6" id="KW-0227">DNA damage</keyword>
<feature type="compositionally biased region" description="Polar residues" evidence="14">
    <location>
        <begin position="480"/>
        <end position="490"/>
    </location>
</feature>
<dbReference type="InterPro" id="IPR044752">
    <property type="entry name" value="PIN-like_EXO1"/>
</dbReference>
<keyword evidence="5" id="KW-0479">Metal-binding</keyword>
<feature type="region of interest" description="Disordered" evidence="14">
    <location>
        <begin position="428"/>
        <end position="544"/>
    </location>
</feature>
<comment type="cofactor">
    <cofactor evidence="1">
        <name>Mg(2+)</name>
        <dbReference type="ChEBI" id="CHEBI:18420"/>
    </cofactor>
</comment>
<dbReference type="CDD" id="cd09857">
    <property type="entry name" value="PIN_EXO1"/>
    <property type="match status" value="1"/>
</dbReference>